<dbReference type="HOGENOM" id="CLU_118425_1_0_4"/>
<dbReference type="Pfam" id="PF04386">
    <property type="entry name" value="SspB"/>
    <property type="match status" value="1"/>
</dbReference>
<feature type="region of interest" description="Disordered" evidence="1">
    <location>
        <begin position="101"/>
        <end position="142"/>
    </location>
</feature>
<dbReference type="GO" id="GO:0005829">
    <property type="term" value="C:cytosol"/>
    <property type="evidence" value="ECO:0007669"/>
    <property type="project" value="TreeGrafter"/>
</dbReference>
<dbReference type="NCBIfam" id="NF008769">
    <property type="entry name" value="PRK11798.2-5"/>
    <property type="match status" value="1"/>
</dbReference>
<dbReference type="EMBL" id="CP003915">
    <property type="protein sequence ID" value="AHG62604.1"/>
    <property type="molecule type" value="Genomic_DNA"/>
</dbReference>
<reference evidence="2 3" key="1">
    <citation type="journal article" date="2014" name="Microbiology">
        <title>Unravelling the complete genome sequence of Advenella mimigardefordensis strain DPN7T and novel insights in the catabolism of the xenobiotic polythioester precursor 3,3'-dithiodipropionate.</title>
        <authorList>
            <person name="Wubbeler J.H."/>
            <person name="Hiessl S."/>
            <person name="Schuldes J."/>
            <person name="Thurmer A."/>
            <person name="Daniel R."/>
            <person name="Steinbuchel A."/>
        </authorList>
    </citation>
    <scope>NUCLEOTIDE SEQUENCE [LARGE SCALE GENOMIC DNA]</scope>
    <source>
        <strain evidence="3">DSM 17166 / LMG 22922 / DPN7</strain>
    </source>
</reference>
<dbReference type="KEGG" id="amim:MIM_c05020"/>
<protein>
    <submittedName>
        <fullName evidence="2">Stringent starvation protein B</fullName>
    </submittedName>
</protein>
<dbReference type="AlphaFoldDB" id="W0P6V7"/>
<dbReference type="Gene3D" id="2.30.30.220">
    <property type="entry name" value="SspB-like"/>
    <property type="match status" value="1"/>
</dbReference>
<dbReference type="SUPFAM" id="SSF101738">
    <property type="entry name" value="SspB-like"/>
    <property type="match status" value="1"/>
</dbReference>
<dbReference type="PANTHER" id="PTHR37486">
    <property type="entry name" value="STRINGENT STARVATION PROTEIN B"/>
    <property type="match status" value="1"/>
</dbReference>
<proteinExistence type="predicted"/>
<dbReference type="eggNOG" id="COG2969">
    <property type="taxonomic scope" value="Bacteria"/>
</dbReference>
<evidence type="ECO:0000313" key="2">
    <source>
        <dbReference type="EMBL" id="AHG62604.1"/>
    </source>
</evidence>
<dbReference type="RefSeq" id="WP_025371209.1">
    <property type="nucleotide sequence ID" value="NZ_CP003915.1"/>
</dbReference>
<dbReference type="OrthoDB" id="9797358at2"/>
<dbReference type="GO" id="GO:0045732">
    <property type="term" value="P:positive regulation of protein catabolic process"/>
    <property type="evidence" value="ECO:0007669"/>
    <property type="project" value="TreeGrafter"/>
</dbReference>
<accession>W0P6V7</accession>
<keyword evidence="3" id="KW-1185">Reference proteome</keyword>
<evidence type="ECO:0000256" key="1">
    <source>
        <dbReference type="SAM" id="MobiDB-lite"/>
    </source>
</evidence>
<dbReference type="STRING" id="1247726.MIM_c05020"/>
<dbReference type="PIRSF" id="PIRSF005276">
    <property type="entry name" value="SspB"/>
    <property type="match status" value="1"/>
</dbReference>
<dbReference type="PANTHER" id="PTHR37486:SF1">
    <property type="entry name" value="STRINGENT STARVATION PROTEIN B"/>
    <property type="match status" value="1"/>
</dbReference>
<organism evidence="2 3">
    <name type="scientific">Advenella mimigardefordensis (strain DSM 17166 / LMG 22922 / DPN7)</name>
    <dbReference type="NCBI Taxonomy" id="1247726"/>
    <lineage>
        <taxon>Bacteria</taxon>
        <taxon>Pseudomonadati</taxon>
        <taxon>Pseudomonadota</taxon>
        <taxon>Betaproteobacteria</taxon>
        <taxon>Burkholderiales</taxon>
        <taxon>Alcaligenaceae</taxon>
    </lineage>
</organism>
<name>W0P6V7_ADVMD</name>
<sequence>MEKPSTKPYLLRAWHEWCTDAGYTPHLVVHVDAACQVPREFVRDERITLNVGAMATNRLVMGNDWIEFQARFGGVSRQISVPVARVEAIYARETQEGMQFEVEEYDLTDNAGSDAHDTQGPDDDPPPPSSPQEKAPWLKVVK</sequence>
<dbReference type="InterPro" id="IPR036760">
    <property type="entry name" value="SspB-like_sf"/>
</dbReference>
<dbReference type="InterPro" id="IPR007481">
    <property type="entry name" value="SspB"/>
</dbReference>
<dbReference type="Proteomes" id="UP000019095">
    <property type="component" value="Chromosome"/>
</dbReference>
<gene>
    <name evidence="2" type="primary">sspB</name>
    <name evidence="2" type="ORF">MIM_c05020</name>
</gene>
<dbReference type="GO" id="GO:0005840">
    <property type="term" value="C:ribosome"/>
    <property type="evidence" value="ECO:0007669"/>
    <property type="project" value="TreeGrafter"/>
</dbReference>
<evidence type="ECO:0000313" key="3">
    <source>
        <dbReference type="Proteomes" id="UP000019095"/>
    </source>
</evidence>
<dbReference type="PATRIC" id="fig|1247726.3.peg.546"/>